<evidence type="ECO:0000256" key="4">
    <source>
        <dbReference type="ARBA" id="ARBA00022490"/>
    </source>
</evidence>
<dbReference type="Proteomes" id="UP000255234">
    <property type="component" value="Unassembled WGS sequence"/>
</dbReference>
<dbReference type="PANTHER" id="PTHR33705:SF2">
    <property type="entry name" value="PHOSPHOCARRIER PROTEIN NPR"/>
    <property type="match status" value="1"/>
</dbReference>
<dbReference type="PRINTS" id="PR00107">
    <property type="entry name" value="PHOSPHOCPHPR"/>
</dbReference>
<evidence type="ECO:0000313" key="8">
    <source>
        <dbReference type="Proteomes" id="UP000255234"/>
    </source>
</evidence>
<dbReference type="SUPFAM" id="SSF55594">
    <property type="entry name" value="HPr-like"/>
    <property type="match status" value="1"/>
</dbReference>
<dbReference type="RefSeq" id="WP_008539944.1">
    <property type="nucleotide sequence ID" value="NZ_UGPP01000001.1"/>
</dbReference>
<dbReference type="EMBL" id="UGPP01000001">
    <property type="protein sequence ID" value="STY71828.1"/>
    <property type="molecule type" value="Genomic_DNA"/>
</dbReference>
<dbReference type="PROSITE" id="PS51350">
    <property type="entry name" value="PTS_HPR_DOM"/>
    <property type="match status" value="1"/>
</dbReference>
<dbReference type="CDD" id="cd00367">
    <property type="entry name" value="PTS-HPr_like"/>
    <property type="match status" value="1"/>
</dbReference>
<comment type="function">
    <text evidence="1">General (non sugar-specific) component of the phosphoenolpyruvate-dependent sugar phosphotransferase system (sugar PTS). This major carbohydrate active-transport system catalyzes the phosphorylation of incoming sugar substrates concomitantly with their translocation across the cell membrane. The phosphoryl group from phosphoenolpyruvate (PEP) is transferred to the phosphoryl carrier protein HPr by enzyme I. Phospho-HPr then transfers it to the PTS EIIA domain.</text>
</comment>
<reference evidence="7 8" key="1">
    <citation type="submission" date="2018-06" db="EMBL/GenBank/DDBJ databases">
        <authorList>
            <consortium name="Pathogen Informatics"/>
            <person name="Doyle S."/>
        </authorList>
    </citation>
    <scope>NUCLEOTIDE SEQUENCE [LARGE SCALE GENOMIC DNA]</scope>
    <source>
        <strain evidence="7 8">NCTC10571</strain>
    </source>
</reference>
<dbReference type="AlphaFoldDB" id="A0A378P0P6"/>
<dbReference type="InterPro" id="IPR000032">
    <property type="entry name" value="HPr-like"/>
</dbReference>
<comment type="subcellular location">
    <subcellularLocation>
        <location evidence="2">Cytoplasm</location>
    </subcellularLocation>
</comment>
<dbReference type="GeneID" id="62779344"/>
<proteinExistence type="predicted"/>
<protein>
    <recommendedName>
        <fullName evidence="3">Phosphocarrier protein HPr</fullName>
    </recommendedName>
</protein>
<dbReference type="GO" id="GO:0005737">
    <property type="term" value="C:cytoplasm"/>
    <property type="evidence" value="ECO:0007669"/>
    <property type="project" value="UniProtKB-SubCell"/>
</dbReference>
<evidence type="ECO:0000256" key="1">
    <source>
        <dbReference type="ARBA" id="ARBA00003681"/>
    </source>
</evidence>
<dbReference type="InterPro" id="IPR001020">
    <property type="entry name" value="PTS_HPr_His_P_site"/>
</dbReference>
<accession>A0A378P0P6</accession>
<dbReference type="STRING" id="1122216.GCA_000423385_01706"/>
<keyword evidence="7" id="KW-0808">Transferase</keyword>
<evidence type="ECO:0000256" key="3">
    <source>
        <dbReference type="ARBA" id="ARBA00020422"/>
    </source>
</evidence>
<dbReference type="Gene3D" id="3.30.1340.10">
    <property type="entry name" value="HPr-like"/>
    <property type="match status" value="1"/>
</dbReference>
<dbReference type="PANTHER" id="PTHR33705">
    <property type="entry name" value="PHOSPHOCARRIER PROTEIN HPR"/>
    <property type="match status" value="1"/>
</dbReference>
<dbReference type="Pfam" id="PF00381">
    <property type="entry name" value="PTS-HPr"/>
    <property type="match status" value="1"/>
</dbReference>
<dbReference type="PROSITE" id="PS00369">
    <property type="entry name" value="PTS_HPR_HIS"/>
    <property type="match status" value="1"/>
</dbReference>
<evidence type="ECO:0000313" key="7">
    <source>
        <dbReference type="EMBL" id="STY71828.1"/>
    </source>
</evidence>
<dbReference type="GO" id="GO:0016740">
    <property type="term" value="F:transferase activity"/>
    <property type="evidence" value="ECO:0007669"/>
    <property type="project" value="UniProtKB-KW"/>
</dbReference>
<keyword evidence="4" id="KW-0963">Cytoplasm</keyword>
<name>A0A378P0P6_9FIRM</name>
<dbReference type="NCBIfam" id="TIGR01003">
    <property type="entry name" value="PTS_HPr_family"/>
    <property type="match status" value="1"/>
</dbReference>
<evidence type="ECO:0000256" key="5">
    <source>
        <dbReference type="ARBA" id="ARBA00022683"/>
    </source>
</evidence>
<keyword evidence="5" id="KW-0598">Phosphotransferase system</keyword>
<evidence type="ECO:0000259" key="6">
    <source>
        <dbReference type="PROSITE" id="PS51350"/>
    </source>
</evidence>
<organism evidence="7 8">
    <name type="scientific">Megamonas hypermegale</name>
    <dbReference type="NCBI Taxonomy" id="158847"/>
    <lineage>
        <taxon>Bacteria</taxon>
        <taxon>Bacillati</taxon>
        <taxon>Bacillota</taxon>
        <taxon>Negativicutes</taxon>
        <taxon>Selenomonadales</taxon>
        <taxon>Selenomonadaceae</taxon>
        <taxon>Megamonas</taxon>
    </lineage>
</organism>
<evidence type="ECO:0000256" key="2">
    <source>
        <dbReference type="ARBA" id="ARBA00004496"/>
    </source>
</evidence>
<sequence length="88" mass="9469">MEALVTIINKSGVHARPAAMLAQMGRRYTSKITYTAKGITADGKNIIPIINLGLSCGTQVLITAEGDDEQEAIKALSELVNNRFGEHQ</sequence>
<feature type="domain" description="HPr" evidence="6">
    <location>
        <begin position="1"/>
        <end position="87"/>
    </location>
</feature>
<gene>
    <name evidence="7" type="primary">ptsH</name>
    <name evidence="7" type="ORF">NCTC10571_02003</name>
</gene>
<dbReference type="InterPro" id="IPR035895">
    <property type="entry name" value="HPr-like_sf"/>
</dbReference>
<dbReference type="InterPro" id="IPR050399">
    <property type="entry name" value="HPr"/>
</dbReference>
<dbReference type="GO" id="GO:0009401">
    <property type="term" value="P:phosphoenolpyruvate-dependent sugar phosphotransferase system"/>
    <property type="evidence" value="ECO:0007669"/>
    <property type="project" value="UniProtKB-KW"/>
</dbReference>